<organism evidence="3 4">
    <name type="scientific">Candidatus Spyradosoma merdigallinarum</name>
    <dbReference type="NCBI Taxonomy" id="2840950"/>
    <lineage>
        <taxon>Bacteria</taxon>
        <taxon>Pseudomonadati</taxon>
        <taxon>Verrucomicrobiota</taxon>
        <taxon>Opitutia</taxon>
        <taxon>Opitutia incertae sedis</taxon>
        <taxon>Candidatus Spyradosoma</taxon>
    </lineage>
</organism>
<gene>
    <name evidence="3" type="ORF">IAC75_01705</name>
</gene>
<evidence type="ECO:0000313" key="3">
    <source>
        <dbReference type="EMBL" id="HIV03848.1"/>
    </source>
</evidence>
<feature type="compositionally biased region" description="Acidic residues" evidence="2">
    <location>
        <begin position="7"/>
        <end position="16"/>
    </location>
</feature>
<sequence>MPQQESEQQDVPEENFSENAAAEASVADVPEKENAAADVPADPLAALFVLAAREPAAGMPAPDSEDEIAEILRRKRRNGLSLADAARAVLAAGPDISAPEPVWENPEADTEKSRMRKFAAAESLGAAFPPASEALKGDAGRISAAKWSARWQNVAESAARNFIDAAGTLVGAAADFSAATGLFPPDGSLGALERLAKLVGALVAVRGEDPRLMFGDAAGKNLEELRAATQLAESLGRHRELLSLAYPESASGDERLEAWLKLWNDAEISRAFARWRKRRQVVRSLRELAGGAKETPLDPRVDLGNLIALRESRKEFSEKYSVVAAAFPSFFDGSGLRDARKRLDALEKARAGTAAALARLENLPEKRDAWASVFARWLGGNEAAFAAGGEIEKALVALKAALEGFSARRAEFVAAAGTELSPEETESPAAAAAFVRRLLEARGSWRAVCEWNAAALGAERRGMASFAEAVRAGTLAPERAKTVFEARYCRRWAEAVLASEPETARRFAAAAREGGVPEN</sequence>
<dbReference type="AlphaFoldDB" id="A0A9D1T0J3"/>
<feature type="region of interest" description="Disordered" evidence="2">
    <location>
        <begin position="1"/>
        <end position="38"/>
    </location>
</feature>
<dbReference type="EMBL" id="DVOG01000046">
    <property type="protein sequence ID" value="HIV03848.1"/>
    <property type="molecule type" value="Genomic_DNA"/>
</dbReference>
<keyword evidence="1" id="KW-0175">Coiled coil</keyword>
<feature type="coiled-coil region" evidence="1">
    <location>
        <begin position="336"/>
        <end position="363"/>
    </location>
</feature>
<evidence type="ECO:0000256" key="1">
    <source>
        <dbReference type="SAM" id="Coils"/>
    </source>
</evidence>
<reference evidence="3" key="1">
    <citation type="submission" date="2020-10" db="EMBL/GenBank/DDBJ databases">
        <authorList>
            <person name="Gilroy R."/>
        </authorList>
    </citation>
    <scope>NUCLEOTIDE SEQUENCE</scope>
    <source>
        <strain evidence="3">10669</strain>
    </source>
</reference>
<protein>
    <submittedName>
        <fullName evidence="3">Uncharacterized protein</fullName>
    </submittedName>
</protein>
<dbReference type="Proteomes" id="UP000886812">
    <property type="component" value="Unassembled WGS sequence"/>
</dbReference>
<evidence type="ECO:0000256" key="2">
    <source>
        <dbReference type="SAM" id="MobiDB-lite"/>
    </source>
</evidence>
<evidence type="ECO:0000313" key="4">
    <source>
        <dbReference type="Proteomes" id="UP000886812"/>
    </source>
</evidence>
<accession>A0A9D1T0J3</accession>
<comment type="caution">
    <text evidence="3">The sequence shown here is derived from an EMBL/GenBank/DDBJ whole genome shotgun (WGS) entry which is preliminary data.</text>
</comment>
<proteinExistence type="predicted"/>
<name>A0A9D1T0J3_9BACT</name>
<reference evidence="3" key="2">
    <citation type="journal article" date="2021" name="PeerJ">
        <title>Extensive microbial diversity within the chicken gut microbiome revealed by metagenomics and culture.</title>
        <authorList>
            <person name="Gilroy R."/>
            <person name="Ravi A."/>
            <person name="Getino M."/>
            <person name="Pursley I."/>
            <person name="Horton D.L."/>
            <person name="Alikhan N.F."/>
            <person name="Baker D."/>
            <person name="Gharbi K."/>
            <person name="Hall N."/>
            <person name="Watson M."/>
            <person name="Adriaenssens E.M."/>
            <person name="Foster-Nyarko E."/>
            <person name="Jarju S."/>
            <person name="Secka A."/>
            <person name="Antonio M."/>
            <person name="Oren A."/>
            <person name="Chaudhuri R.R."/>
            <person name="La Ragione R."/>
            <person name="Hildebrand F."/>
            <person name="Pallen M.J."/>
        </authorList>
    </citation>
    <scope>NUCLEOTIDE SEQUENCE</scope>
    <source>
        <strain evidence="3">10669</strain>
    </source>
</reference>
<feature type="compositionally biased region" description="Low complexity" evidence="2">
    <location>
        <begin position="17"/>
        <end position="28"/>
    </location>
</feature>